<keyword evidence="4" id="KW-1185">Reference proteome</keyword>
<dbReference type="PANTHER" id="PTHR41313:SF1">
    <property type="entry name" value="DNA METHYLASE ADENINE-SPECIFIC DOMAIN-CONTAINING PROTEIN"/>
    <property type="match status" value="1"/>
</dbReference>
<reference evidence="3 4" key="1">
    <citation type="submission" date="2019-07" db="EMBL/GenBank/DDBJ databases">
        <title>Whole genome shotgun sequence of Methylobacterium haplocladii NBRC 107714.</title>
        <authorList>
            <person name="Hosoyama A."/>
            <person name="Uohara A."/>
            <person name="Ohji S."/>
            <person name="Ichikawa N."/>
        </authorList>
    </citation>
    <scope>NUCLEOTIDE SEQUENCE [LARGE SCALE GENOMIC DNA]</scope>
    <source>
        <strain evidence="3 4">NBRC 107714</strain>
    </source>
</reference>
<proteinExistence type="inferred from homology"/>
<dbReference type="InterPro" id="IPR052933">
    <property type="entry name" value="DNA_Protect_Modify"/>
</dbReference>
<dbReference type="SUPFAM" id="SSF52540">
    <property type="entry name" value="P-loop containing nucleoside triphosphate hydrolases"/>
    <property type="match status" value="2"/>
</dbReference>
<feature type="domain" description="Helicase C-terminal" evidence="2">
    <location>
        <begin position="1258"/>
        <end position="1429"/>
    </location>
</feature>
<dbReference type="InterPro" id="IPR027417">
    <property type="entry name" value="P-loop_NTPase"/>
</dbReference>
<evidence type="ECO:0000313" key="3">
    <source>
        <dbReference type="EMBL" id="GEP00542.1"/>
    </source>
</evidence>
<dbReference type="InterPro" id="IPR001650">
    <property type="entry name" value="Helicase_C-like"/>
</dbReference>
<dbReference type="Gene3D" id="3.40.50.300">
    <property type="entry name" value="P-loop containing nucleotide triphosphate hydrolases"/>
    <property type="match status" value="2"/>
</dbReference>
<dbReference type="PRINTS" id="PR00507">
    <property type="entry name" value="N12N6MTFRASE"/>
</dbReference>
<dbReference type="PROSITE" id="PS51194">
    <property type="entry name" value="HELICASE_CTER"/>
    <property type="match status" value="1"/>
</dbReference>
<accession>A0A512IS59</accession>
<dbReference type="GO" id="GO:0003677">
    <property type="term" value="F:DNA binding"/>
    <property type="evidence" value="ECO:0007669"/>
    <property type="project" value="InterPro"/>
</dbReference>
<evidence type="ECO:0000313" key="4">
    <source>
        <dbReference type="Proteomes" id="UP000321258"/>
    </source>
</evidence>
<comment type="similarity">
    <text evidence="1">Belongs to the N(4)/N(6)-methyltransferase family.</text>
</comment>
<comment type="caution">
    <text evidence="3">The sequence shown here is derived from an EMBL/GenBank/DDBJ whole genome shotgun (WGS) entry which is preliminary data.</text>
</comment>
<dbReference type="SMART" id="SM00490">
    <property type="entry name" value="HELICc"/>
    <property type="match status" value="1"/>
</dbReference>
<dbReference type="RefSeq" id="WP_147079916.1">
    <property type="nucleotide sequence ID" value="NZ_BJZT01000032.1"/>
</dbReference>
<dbReference type="GO" id="GO:0008170">
    <property type="term" value="F:N-methyltransferase activity"/>
    <property type="evidence" value="ECO:0007669"/>
    <property type="project" value="InterPro"/>
</dbReference>
<name>A0A512IS59_9HYPH</name>
<dbReference type="InterPro" id="IPR029063">
    <property type="entry name" value="SAM-dependent_MTases_sf"/>
</dbReference>
<dbReference type="Proteomes" id="UP000321258">
    <property type="component" value="Unassembled WGS sequence"/>
</dbReference>
<protein>
    <submittedName>
        <fullName evidence="3">Lactate dehydrogenase</fullName>
    </submittedName>
</protein>
<dbReference type="InterPro" id="IPR014001">
    <property type="entry name" value="Helicase_ATP-bd"/>
</dbReference>
<dbReference type="EMBL" id="BJZT01000032">
    <property type="protein sequence ID" value="GEP00542.1"/>
    <property type="molecule type" value="Genomic_DNA"/>
</dbReference>
<dbReference type="Pfam" id="PF02384">
    <property type="entry name" value="N6_Mtase"/>
    <property type="match status" value="1"/>
</dbReference>
<dbReference type="InterPro" id="IPR003356">
    <property type="entry name" value="DNA_methylase_A-5"/>
</dbReference>
<sequence length="1669" mass="183284">MFGLFGPGDALPPSRPDAAHEAAPAVSAPAGNFYLDGDRPLPKGWRARAEANLAAIELSLSVAGDARPATRDEQEKLSIFTGFGASELANSCFPSPNNTDYRQGWSDLGRRMEGLVSKSEHAALARSTQYAHYTPELIIRAIWDGLTRLGFRGGHILEPGCGIGLFLSLQPEPLRSLCRITGIEADPVTARIARQLLPEADIRTEDFALTRLESGYALAVGNPPFSSRVVNGDPRYRSAGYRLHDFFIVKALDHVLPGGLAAFVTSQGTMDKADASVRRRLASVADLMGAIRLPAGAFRESAGTEVGVDVLFFRKRMADESPVAPIWTETRAGVIAGHPKIAINRYFLAHPSMVLGQHSAARGPYGPDPVYTCRAYPGELDARLSAAIANLPKDVATCDSGVGLARVDAVRPAPAVNDNDRLREGSYFVSADGVLMQVIDGAGQAVPLRAPGVTGLVGKHAGLIRALIPIRDAVRAVLALQEGRKDSAAAQARLGDLYDVFVARHGAINFTTIQERIADDGTRHETHRQPNLEPFRDDPDCWLVASIEHYDLESGNATKALIFTGTVIAHQPEPAIQSASDALARCLHELGFVDVPRIAQLRGTAEAGVVDELGDLIYLDPDSESWVTADEYLSGTVRVKLAAARQAAAIDPAYARNVAALEAVQPSDIPPSDITARLGAPWIPVDVVTRFAREVMRVHSAEVGHAPEVASWSINARAFSGDAQANARWGTHRYDCGKVLLDALNAHIPAIYDEEPNDRGTMSRVLNAIETEAAKEKLAILKGLFQEWVWQDPAQCDRLARIYNDNFNDLVTRRFDGGHLRLPGASSEFQLRPHQKNAIWRVLAAGSTYLAHAVGAGKSAALAAAVLEQRRLGLVHKPIIAVPGHCLVQFAREFLTLYPLARILVADEQNFARDRRRRFLARAATGAWDAIVITHAAFKLIPIPIDFERRMIREMIDEYEAVLLDIPEHERLTRKRVEAMKEGFEKKLNLLSDRKDDFLTLSEIGIDQIIPDEAHEYRKLSFTSSMSTLKGIDPNGSQLSWDLYAKIRFVRALRAERAGVAAEAVDRAVIMSSGTPITNTLGEMFTIQRFMDPVRLRARNLHEFDAWASSFGETRTELELQASGRYKPVTRFAEFVNVPELIAMFRSVADVVSADDLKKLVRRPPIRGGRREIIAVPPSDGFRDYQEVLADRIEAIEARGGPPQKGDDILLSVITDGRHAAIDMRFVVPGHDDEPDNKLNRMVREVHRIWKETAAETYLDPFGKPFERPGATQMIFSDLGTPAAFEKRGFSAYLWARHRLIALGVPAAEIAFVHDFKGAKAKARLFADMRAGKVRIVLGSTKKMGTGVNAQNRLKALHHLDVPWLPSDIEQREGRIDRQGNQNAEIELYAYATEGSMDAQMWQTNERKARFIAAALSGDRSVRRIEDVGESSADQFALAKAIASGDPRLMQKAGLEADITRLERLRSAHSDEQHRFRSRLASARHAIEEDLRVIPLLEADVARLPPEDTPFVITVGDAEFTDRKFAGKALTTAMRTINQEVMARYVRGQGIVDRPIATFRGFDIVYTSRATSDGSIVADCRIQTTGLWLSLTTRANTPGVVAIGQVEEALDALPGRLQSRRENLAYYENLVRGTEPSIGKAFDLQGELDRKRAALEAIDADLARANAAA</sequence>
<evidence type="ECO:0000256" key="1">
    <source>
        <dbReference type="ARBA" id="ARBA00006594"/>
    </source>
</evidence>
<organism evidence="3 4">
    <name type="scientific">Methylobacterium haplocladii</name>
    <dbReference type="NCBI Taxonomy" id="1176176"/>
    <lineage>
        <taxon>Bacteria</taxon>
        <taxon>Pseudomonadati</taxon>
        <taxon>Pseudomonadota</taxon>
        <taxon>Alphaproteobacteria</taxon>
        <taxon>Hyphomicrobiales</taxon>
        <taxon>Methylobacteriaceae</taxon>
        <taxon>Methylobacterium</taxon>
    </lineage>
</organism>
<dbReference type="Gene3D" id="3.40.50.150">
    <property type="entry name" value="Vaccinia Virus protein VP39"/>
    <property type="match status" value="1"/>
</dbReference>
<dbReference type="PANTHER" id="PTHR41313">
    <property type="entry name" value="ADENINE-SPECIFIC METHYLTRANSFERASE"/>
    <property type="match status" value="1"/>
</dbReference>
<dbReference type="SUPFAM" id="SSF53335">
    <property type="entry name" value="S-adenosyl-L-methionine-dependent methyltransferases"/>
    <property type="match status" value="1"/>
</dbReference>
<dbReference type="SMART" id="SM00487">
    <property type="entry name" value="DEXDc"/>
    <property type="match status" value="1"/>
</dbReference>
<gene>
    <name evidence="3" type="ORF">MHA02_29290</name>
</gene>
<dbReference type="Pfam" id="PF00271">
    <property type="entry name" value="Helicase_C"/>
    <property type="match status" value="1"/>
</dbReference>
<dbReference type="OrthoDB" id="9814088at2"/>
<evidence type="ECO:0000259" key="2">
    <source>
        <dbReference type="PROSITE" id="PS51194"/>
    </source>
</evidence>